<keyword evidence="7" id="KW-0677">Repeat</keyword>
<evidence type="ECO:0000259" key="15">
    <source>
        <dbReference type="Pfam" id="PF23598"/>
    </source>
</evidence>
<reference evidence="16 17" key="1">
    <citation type="submission" date="2024-05" db="EMBL/GenBank/DDBJ databases">
        <title>De novo assembly of an allotetraploid wild potato.</title>
        <authorList>
            <person name="Hosaka A.J."/>
        </authorList>
    </citation>
    <scope>NUCLEOTIDE SEQUENCE [LARGE SCALE GENOMIC DNA]</scope>
    <source>
        <tissue evidence="16">Young leaves</tissue>
    </source>
</reference>
<keyword evidence="3" id="KW-1003">Cell membrane</keyword>
<dbReference type="Proteomes" id="UP001627284">
    <property type="component" value="Unassembled WGS sequence"/>
</dbReference>
<keyword evidence="8 12" id="KW-1133">Transmembrane helix</keyword>
<evidence type="ECO:0000256" key="12">
    <source>
        <dbReference type="SAM" id="Phobius"/>
    </source>
</evidence>
<dbReference type="GO" id="GO:0050832">
    <property type="term" value="P:defense response to fungus"/>
    <property type="evidence" value="ECO:0007669"/>
    <property type="project" value="UniProtKB-ARBA"/>
</dbReference>
<accession>A0ABD2QT76</accession>
<dbReference type="SUPFAM" id="SSF52058">
    <property type="entry name" value="L domain-like"/>
    <property type="match status" value="3"/>
</dbReference>
<dbReference type="FunFam" id="3.80.10.10:FF:000213">
    <property type="entry name" value="Tyrosine-sulfated glycopeptide receptor 1"/>
    <property type="match status" value="1"/>
</dbReference>
<name>A0ABD2QT76_9SOLN</name>
<keyword evidence="9 12" id="KW-0472">Membrane</keyword>
<dbReference type="Pfam" id="PF13855">
    <property type="entry name" value="LRR_8"/>
    <property type="match status" value="1"/>
</dbReference>
<evidence type="ECO:0000256" key="10">
    <source>
        <dbReference type="ARBA" id="ARBA00023170"/>
    </source>
</evidence>
<feature type="transmembrane region" description="Helical" evidence="12">
    <location>
        <begin position="846"/>
        <end position="869"/>
    </location>
</feature>
<dbReference type="PANTHER" id="PTHR48063:SF103">
    <property type="entry name" value="LEUCINE-RICH RECEPTOR-LIKE KINASE FAMILY PROTEIN"/>
    <property type="match status" value="1"/>
</dbReference>
<dbReference type="InterPro" id="IPR032675">
    <property type="entry name" value="LRR_dom_sf"/>
</dbReference>
<organism evidence="16 17">
    <name type="scientific">Solanum stoloniferum</name>
    <dbReference type="NCBI Taxonomy" id="62892"/>
    <lineage>
        <taxon>Eukaryota</taxon>
        <taxon>Viridiplantae</taxon>
        <taxon>Streptophyta</taxon>
        <taxon>Embryophyta</taxon>
        <taxon>Tracheophyta</taxon>
        <taxon>Spermatophyta</taxon>
        <taxon>Magnoliopsida</taxon>
        <taxon>eudicotyledons</taxon>
        <taxon>Gunneridae</taxon>
        <taxon>Pentapetalae</taxon>
        <taxon>asterids</taxon>
        <taxon>lamiids</taxon>
        <taxon>Solanales</taxon>
        <taxon>Solanaceae</taxon>
        <taxon>Solanoideae</taxon>
        <taxon>Solaneae</taxon>
        <taxon>Solanum</taxon>
    </lineage>
</organism>
<dbReference type="EMBL" id="JBJKTR010000024">
    <property type="protein sequence ID" value="KAL3322733.1"/>
    <property type="molecule type" value="Genomic_DNA"/>
</dbReference>
<dbReference type="InterPro" id="IPR055414">
    <property type="entry name" value="LRR_R13L4/SHOC2-like"/>
</dbReference>
<feature type="signal peptide" evidence="13">
    <location>
        <begin position="1"/>
        <end position="24"/>
    </location>
</feature>
<dbReference type="FunFam" id="3.80.10.10:FF:001347">
    <property type="entry name" value="LRR receptor-like serine/threonine-protein kinase GSO2"/>
    <property type="match status" value="1"/>
</dbReference>
<gene>
    <name evidence="16" type="ORF">AABB24_040030</name>
</gene>
<evidence type="ECO:0000256" key="7">
    <source>
        <dbReference type="ARBA" id="ARBA00022737"/>
    </source>
</evidence>
<dbReference type="Pfam" id="PF08263">
    <property type="entry name" value="LRRNT_2"/>
    <property type="match status" value="1"/>
</dbReference>
<keyword evidence="11" id="KW-0325">Glycoprotein</keyword>
<dbReference type="InterPro" id="IPR013210">
    <property type="entry name" value="LRR_N_plant-typ"/>
</dbReference>
<dbReference type="SMART" id="SM00369">
    <property type="entry name" value="LRR_TYP"/>
    <property type="match status" value="8"/>
</dbReference>
<keyword evidence="4" id="KW-0433">Leucine-rich repeat</keyword>
<evidence type="ECO:0000256" key="11">
    <source>
        <dbReference type="ARBA" id="ARBA00023180"/>
    </source>
</evidence>
<dbReference type="PANTHER" id="PTHR48063">
    <property type="entry name" value="LRR RECEPTOR-LIKE KINASE"/>
    <property type="match status" value="1"/>
</dbReference>
<evidence type="ECO:0000256" key="5">
    <source>
        <dbReference type="ARBA" id="ARBA00022692"/>
    </source>
</evidence>
<evidence type="ECO:0008006" key="18">
    <source>
        <dbReference type="Google" id="ProtNLM"/>
    </source>
</evidence>
<keyword evidence="10" id="KW-0675">Receptor</keyword>
<evidence type="ECO:0000259" key="14">
    <source>
        <dbReference type="Pfam" id="PF08263"/>
    </source>
</evidence>
<keyword evidence="5 12" id="KW-0812">Transmembrane</keyword>
<dbReference type="Pfam" id="PF23598">
    <property type="entry name" value="LRR_14"/>
    <property type="match status" value="1"/>
</dbReference>
<evidence type="ECO:0000256" key="13">
    <source>
        <dbReference type="SAM" id="SignalP"/>
    </source>
</evidence>
<evidence type="ECO:0000256" key="8">
    <source>
        <dbReference type="ARBA" id="ARBA00022989"/>
    </source>
</evidence>
<evidence type="ECO:0000256" key="3">
    <source>
        <dbReference type="ARBA" id="ARBA00022475"/>
    </source>
</evidence>
<evidence type="ECO:0000313" key="16">
    <source>
        <dbReference type="EMBL" id="KAL3322733.1"/>
    </source>
</evidence>
<evidence type="ECO:0000256" key="2">
    <source>
        <dbReference type="ARBA" id="ARBA00009592"/>
    </source>
</evidence>
<keyword evidence="17" id="KW-1185">Reference proteome</keyword>
<dbReference type="Gene3D" id="3.80.10.10">
    <property type="entry name" value="Ribonuclease Inhibitor"/>
    <property type="match status" value="3"/>
</dbReference>
<comment type="caution">
    <text evidence="16">The sequence shown here is derived from an EMBL/GenBank/DDBJ whole genome shotgun (WGS) entry which is preliminary data.</text>
</comment>
<comment type="similarity">
    <text evidence="2">Belongs to the RLP family.</text>
</comment>
<dbReference type="InterPro" id="IPR001611">
    <property type="entry name" value="Leu-rich_rpt"/>
</dbReference>
<dbReference type="Pfam" id="PF00560">
    <property type="entry name" value="LRR_1"/>
    <property type="match status" value="6"/>
</dbReference>
<feature type="domain" description="Leucine-rich repeat-containing N-terminal plant-type" evidence="14">
    <location>
        <begin position="35"/>
        <end position="73"/>
    </location>
</feature>
<feature type="domain" description="Disease resistance R13L4/SHOC-2-like LRR" evidence="15">
    <location>
        <begin position="218"/>
        <end position="425"/>
    </location>
</feature>
<protein>
    <recommendedName>
        <fullName evidence="18">Leucine-rich repeat-containing N-terminal plant-type domain-containing protein</fullName>
    </recommendedName>
</protein>
<comment type="subcellular location">
    <subcellularLocation>
        <location evidence="1">Cell membrane</location>
        <topology evidence="1">Single-pass type I membrane protein</topology>
    </subcellularLocation>
</comment>
<dbReference type="PRINTS" id="PR00019">
    <property type="entry name" value="LEURICHRPT"/>
</dbReference>
<dbReference type="InterPro" id="IPR003591">
    <property type="entry name" value="Leu-rich_rpt_typical-subtyp"/>
</dbReference>
<dbReference type="AlphaFoldDB" id="A0ABD2QT76"/>
<evidence type="ECO:0000256" key="9">
    <source>
        <dbReference type="ARBA" id="ARBA00023136"/>
    </source>
</evidence>
<feature type="chain" id="PRO_5044811536" description="Leucine-rich repeat-containing N-terminal plant-type domain-containing protein" evidence="13">
    <location>
        <begin position="25"/>
        <end position="910"/>
    </location>
</feature>
<dbReference type="GO" id="GO:0005886">
    <property type="term" value="C:plasma membrane"/>
    <property type="evidence" value="ECO:0007669"/>
    <property type="project" value="UniProtKB-SubCell"/>
</dbReference>
<evidence type="ECO:0000256" key="1">
    <source>
        <dbReference type="ARBA" id="ARBA00004251"/>
    </source>
</evidence>
<evidence type="ECO:0000313" key="17">
    <source>
        <dbReference type="Proteomes" id="UP001627284"/>
    </source>
</evidence>
<sequence length="910" mass="103244">MEGVAILSLLIVVVISYGFSCVQSSNVYLGIHCIESEKNALIKFSQGFKNPPRNMLSWMLDENCCQWKGVECDNTTGHVITLDLQKQFLQGEFGISLLGLPHLRHLDMSQIDFQGAHIPDFISSFKNLEYLNLSKTNFRGDIPENLGNLSRLQFLDLSGYYSLRVNNLKWIQPLSSMKILDLSGVNMRSAENWLHDINMLSSLSVLRLSACQLTTFPELLPTFVNFTSLRILDLSLNYFNTSIPSWLLNTYHNLVYLNLSRSQLDGLLPNAFGNMSSLRVVDLSENSLLGNLTHSFEKMSSVSFLDLSRNSFTGYLPPTLPSKLKYLDISDNQMKGPLARSITQLKQLVVLNVAQNFFSDSITEHFLNFSDLRMLDLSSNSFIFNVSATWMPRFQLDSISLQSCQHGTQFPQWLQTQNGLSFIDISRSNISGNVPDWFWNFSAKVHHINLSQNYFRGEVPEFTERVHLTKLDLSDNNFHGPLPHFSPNMMTLILARNSFNGTIAPVCESLVMNNSLSLLDLSSNSLSGQLLDCWRYGKNLQGLNLAHNDLSGEIPHSIGDLANLFFLQLQNNSFSKNLPLSLKNISGLKILDVSENSLSGKIPNWLGESLNTLEILKLSRNKFDGIIPREICQLKYLYFLDLSSNALSGVIPRCVDNLRTMSGEEEAPSFTYGPYADYRIHGILIFKGSSYYIIFRWFFIVFDLSDNHLSGEIPEEITSLTALRGLNLSWNHFTGAIPRYIHKMQNLESLDLSRNKLSCTFPPDIIQLSSLEAVNFSFNDLTGEVPHGYQFDTFESNSYVGNPNLCGFPLSRVCSDNLHEDMIDCSNNNNQEVHEQGENNNWLEEFSFYISMGIGFNTGFLLFWVTLMLKKSWRYAYMRCLENMGNKIYVFAAIRLRKIQAAKTVTNCPN</sequence>
<dbReference type="InterPro" id="IPR046956">
    <property type="entry name" value="RLP23-like"/>
</dbReference>
<proteinExistence type="inferred from homology"/>
<keyword evidence="6 13" id="KW-0732">Signal</keyword>
<dbReference type="FunFam" id="3.80.10.10:FF:000041">
    <property type="entry name" value="LRR receptor-like serine/threonine-protein kinase ERECTA"/>
    <property type="match status" value="1"/>
</dbReference>
<evidence type="ECO:0000256" key="4">
    <source>
        <dbReference type="ARBA" id="ARBA00022614"/>
    </source>
</evidence>
<evidence type="ECO:0000256" key="6">
    <source>
        <dbReference type="ARBA" id="ARBA00022729"/>
    </source>
</evidence>